<dbReference type="EMBL" id="CP000270">
    <property type="protein sequence ID" value="ABE30842.1"/>
    <property type="molecule type" value="Genomic_DNA"/>
</dbReference>
<accession>Q13YJ7</accession>
<protein>
    <submittedName>
        <fullName evidence="2">Lipoprotein</fullName>
    </submittedName>
</protein>
<dbReference type="KEGG" id="bxe:Bxe_A2126"/>
<proteinExistence type="predicted"/>
<dbReference type="Gene3D" id="3.40.50.10610">
    <property type="entry name" value="ABC-type transport auxiliary lipoprotein component"/>
    <property type="match status" value="1"/>
</dbReference>
<name>Q13YJ7_PARXL</name>
<dbReference type="eggNOG" id="COG3009">
    <property type="taxonomic scope" value="Bacteria"/>
</dbReference>
<sequence length="233" mass="24351">MNHAVAHAAPRSIARTAACVGLAALTACSSPSSRFYTLGSSDAPIATRNAATPPLLIEVPPVEVPPQVARTAFVVQTGANQVDVLEQTRWASLPADEIRQALSQDLTRQLGAIDVFNTPHPEGAPVYRVSVSVQRFESWPGSHALIDAVWSVRPLYSQTVLTCRSVVSETVASGYDALVAGHRLALDQVAAKIATGVEALDAAQDARTAPVATTGATTARVRRPAIGVACPAD</sequence>
<dbReference type="AlphaFoldDB" id="Q13YJ7"/>
<dbReference type="SUPFAM" id="SSF159594">
    <property type="entry name" value="XCC0632-like"/>
    <property type="match status" value="1"/>
</dbReference>
<keyword evidence="2" id="KW-0449">Lipoprotein</keyword>
<dbReference type="Proteomes" id="UP000001817">
    <property type="component" value="Chromosome 1"/>
</dbReference>
<evidence type="ECO:0000313" key="3">
    <source>
        <dbReference type="Proteomes" id="UP000001817"/>
    </source>
</evidence>
<evidence type="ECO:0000313" key="2">
    <source>
        <dbReference type="EMBL" id="ABE30842.1"/>
    </source>
</evidence>
<dbReference type="STRING" id="266265.Bxe_A2126"/>
<gene>
    <name evidence="2" type="ORF">Bxe_A2126</name>
</gene>
<dbReference type="InterPro" id="IPR005586">
    <property type="entry name" value="ABC_trans_aux"/>
</dbReference>
<organism evidence="2 3">
    <name type="scientific">Paraburkholderia xenovorans (strain LB400)</name>
    <dbReference type="NCBI Taxonomy" id="266265"/>
    <lineage>
        <taxon>Bacteria</taxon>
        <taxon>Pseudomonadati</taxon>
        <taxon>Pseudomonadota</taxon>
        <taxon>Betaproteobacteria</taxon>
        <taxon>Burkholderiales</taxon>
        <taxon>Burkholderiaceae</taxon>
        <taxon>Paraburkholderia</taxon>
    </lineage>
</organism>
<dbReference type="Pfam" id="PF03886">
    <property type="entry name" value="ABC_trans_aux"/>
    <property type="match status" value="1"/>
</dbReference>
<feature type="domain" description="ABC-type transport auxiliary lipoprotein component" evidence="1">
    <location>
        <begin position="36"/>
        <end position="194"/>
    </location>
</feature>
<dbReference type="PATRIC" id="fig|266265.5.peg.2411"/>
<reference evidence="2 3" key="1">
    <citation type="journal article" date="2006" name="Proc. Natl. Acad. Sci. U.S.A.">
        <title>Burkholderia xenovorans LB400 harbors a multi-replicon, 9.73-Mbp genome shaped for versatility.</title>
        <authorList>
            <person name="Chain P.S."/>
            <person name="Denef V.J."/>
            <person name="Konstantinidis K.T."/>
            <person name="Vergez L.M."/>
            <person name="Agullo L."/>
            <person name="Reyes V.L."/>
            <person name="Hauser L."/>
            <person name="Cordova M."/>
            <person name="Gomez L."/>
            <person name="Gonzalez M."/>
            <person name="Land M."/>
            <person name="Lao V."/>
            <person name="Larimer F."/>
            <person name="LiPuma J.J."/>
            <person name="Mahenthiralingam E."/>
            <person name="Malfatti S.A."/>
            <person name="Marx C.J."/>
            <person name="Parnell J.J."/>
            <person name="Ramette A."/>
            <person name="Richardson P."/>
            <person name="Seeger M."/>
            <person name="Smith D."/>
            <person name="Spilker T."/>
            <person name="Sul W.J."/>
            <person name="Tsoi T.V."/>
            <person name="Ulrich L.E."/>
            <person name="Zhulin I.B."/>
            <person name="Tiedje J.M."/>
        </authorList>
    </citation>
    <scope>NUCLEOTIDE SEQUENCE [LARGE SCALE GENOMIC DNA]</scope>
    <source>
        <strain evidence="2 3">LB400</strain>
    </source>
</reference>
<keyword evidence="3" id="KW-1185">Reference proteome</keyword>
<evidence type="ECO:0000259" key="1">
    <source>
        <dbReference type="Pfam" id="PF03886"/>
    </source>
</evidence>